<keyword evidence="2" id="KW-1185">Reference proteome</keyword>
<dbReference type="EMBL" id="CACTIH010000334">
    <property type="protein sequence ID" value="CAA2959594.1"/>
    <property type="molecule type" value="Genomic_DNA"/>
</dbReference>
<protein>
    <submittedName>
        <fullName evidence="1">Uncharacterized protein</fullName>
    </submittedName>
</protein>
<dbReference type="AlphaFoldDB" id="A0A8S0Q2U5"/>
<evidence type="ECO:0000313" key="1">
    <source>
        <dbReference type="EMBL" id="CAA2959594.1"/>
    </source>
</evidence>
<proteinExistence type="predicted"/>
<evidence type="ECO:0000313" key="2">
    <source>
        <dbReference type="Proteomes" id="UP000594638"/>
    </source>
</evidence>
<accession>A0A8S0Q2U5</accession>
<name>A0A8S0Q2U5_OLEEU</name>
<organism evidence="1 2">
    <name type="scientific">Olea europaea subsp. europaea</name>
    <dbReference type="NCBI Taxonomy" id="158383"/>
    <lineage>
        <taxon>Eukaryota</taxon>
        <taxon>Viridiplantae</taxon>
        <taxon>Streptophyta</taxon>
        <taxon>Embryophyta</taxon>
        <taxon>Tracheophyta</taxon>
        <taxon>Spermatophyta</taxon>
        <taxon>Magnoliopsida</taxon>
        <taxon>eudicotyledons</taxon>
        <taxon>Gunneridae</taxon>
        <taxon>Pentapetalae</taxon>
        <taxon>asterids</taxon>
        <taxon>lamiids</taxon>
        <taxon>Lamiales</taxon>
        <taxon>Oleaceae</taxon>
        <taxon>Oleeae</taxon>
        <taxon>Olea</taxon>
    </lineage>
</organism>
<reference evidence="1 2" key="1">
    <citation type="submission" date="2019-12" db="EMBL/GenBank/DDBJ databases">
        <authorList>
            <person name="Alioto T."/>
            <person name="Alioto T."/>
            <person name="Gomez Garrido J."/>
        </authorList>
    </citation>
    <scope>NUCLEOTIDE SEQUENCE [LARGE SCALE GENOMIC DNA]</scope>
</reference>
<gene>
    <name evidence="1" type="ORF">OLEA9_A017701</name>
</gene>
<sequence>MAAKPWGSRFMEQSQTATPLSKTCADSIKGSLLRLSEPNSVRVRKNNVTMRMLVKPPRVGQTIHSSSSPIFSVTVDVSDAIAGISICSYSVPSLCVCELAIDGITVCGFVIPCV</sequence>
<dbReference type="Gramene" id="OE9A017701T1">
    <property type="protein sequence ID" value="OE9A017701C1"/>
    <property type="gene ID" value="OE9A017701"/>
</dbReference>
<dbReference type="Proteomes" id="UP000594638">
    <property type="component" value="Unassembled WGS sequence"/>
</dbReference>
<comment type="caution">
    <text evidence="1">The sequence shown here is derived from an EMBL/GenBank/DDBJ whole genome shotgun (WGS) entry which is preliminary data.</text>
</comment>